<dbReference type="HOGENOM" id="CLU_011118_0_0_6"/>
<accession>A0A098Q1H7</accession>
<feature type="compositionally biased region" description="Polar residues" evidence="1">
    <location>
        <begin position="34"/>
        <end position="57"/>
    </location>
</feature>
<sequence length="783" mass="85205">MILPRSRKTVLLPSLLLPCLLSSCGGQDGPDASAAQTPSPSPTAMVTVSTPRSLAPNTTPTSTTTSSTSTDPSFRRTLSPDQPMFVIHADTWNAADPQKIIDLIPADLRPYTVLLISLSISHNGATNNQCNWNQVENGIETARSWIKTAAANGVWAMVQPSSGGFSHFPDYPNGTDLESTVYGEFFRDYPNFLGFNYAEQFWGFDQPCSVSAAQRWEHWANLLKLTNKYGGYLAVSFTGGFWGANINPLAMVKRNDALRTSLTSYAKNFIIEEKFTMNYGYHDIESVSLGMFLSGFAGHYGIRPDSSGWYAADGSAYPIPAGAPHLIEHLTLTGETYFDGPELIWTDSVQSLPNGTTADGYNTRRWQFFPQFKNIHMDVYRKVLDGTLHILNRRQVIDRTKVVVVDDVKTGNDRAVYATPETLFSGLYLMDDDGTYLDQHSWYKKTGRYPAIPTVWQLNDDLAKSFPVQIKRSAYDSRWPSIAAKTQELNALFPQESTGHLYVGRQDNTWVTYNPYKTNKTASGAFNLKYNSCAALNMTYGPYTTGMVKEFANSVSIYLTNFDSETGPLKTDTITISGASSTPTYTFTDRGEHKPSSVTATPSNGGLTLKVAHNGPLDITIQCSGAATGRASAMPVTALQAPAAPPAYTGVRQYEAENFDFLRIGSLVANGVSGTVHNFQGLGYVDFGGNHGARLRTTVNVPQAGTYTLATRYSAPGASVGTVDLYVNGVRVGTPAFAQTSSASDWASSPLTAPLNAGDNVVEYRASAGNQAKLYLDNLAVSQ</sequence>
<protein>
    <submittedName>
        <fullName evidence="3">Sugar-binding protein</fullName>
    </submittedName>
</protein>
<dbReference type="InterPro" id="IPR013190">
    <property type="entry name" value="GH98_C"/>
</dbReference>
<proteinExistence type="predicted"/>
<dbReference type="Gene3D" id="2.60.220.10">
    <property type="entry name" value="Polysaccharide lyase family 8-like, C-terminal"/>
    <property type="match status" value="1"/>
</dbReference>
<feature type="chain" id="PRO_5043870356" evidence="2">
    <location>
        <begin position="29"/>
        <end position="783"/>
    </location>
</feature>
<dbReference type="eggNOG" id="COG0612">
    <property type="taxonomic scope" value="Bacteria"/>
</dbReference>
<feature type="compositionally biased region" description="Low complexity" evidence="1">
    <location>
        <begin position="58"/>
        <end position="72"/>
    </location>
</feature>
<dbReference type="GO" id="GO:0005975">
    <property type="term" value="P:carbohydrate metabolic process"/>
    <property type="evidence" value="ECO:0007669"/>
    <property type="project" value="InterPro"/>
</dbReference>
<evidence type="ECO:0000313" key="4">
    <source>
        <dbReference type="Proteomes" id="UP000028012"/>
    </source>
</evidence>
<dbReference type="GeneID" id="58004449"/>
<evidence type="ECO:0000256" key="1">
    <source>
        <dbReference type="SAM" id="MobiDB-lite"/>
    </source>
</evidence>
<dbReference type="InterPro" id="IPR005084">
    <property type="entry name" value="CBM6"/>
</dbReference>
<dbReference type="GO" id="GO:0030246">
    <property type="term" value="F:carbohydrate binding"/>
    <property type="evidence" value="ECO:0007669"/>
    <property type="project" value="InterPro"/>
</dbReference>
<dbReference type="InterPro" id="IPR008979">
    <property type="entry name" value="Galactose-bd-like_sf"/>
</dbReference>
<keyword evidence="2" id="KW-0732">Signal</keyword>
<dbReference type="CDD" id="cd04083">
    <property type="entry name" value="CBM35_Lmo2446-like"/>
    <property type="match status" value="1"/>
</dbReference>
<dbReference type="Gene3D" id="2.60.120.260">
    <property type="entry name" value="Galactose-binding domain-like"/>
    <property type="match status" value="1"/>
</dbReference>
<feature type="signal peptide" evidence="2">
    <location>
        <begin position="1"/>
        <end position="28"/>
    </location>
</feature>
<dbReference type="RefSeq" id="WP_042824591.1">
    <property type="nucleotide sequence ID" value="NZ_CP053649.1"/>
</dbReference>
<dbReference type="Pfam" id="PF08307">
    <property type="entry name" value="Glyco_hydro_98C"/>
    <property type="match status" value="1"/>
</dbReference>
<dbReference type="InterPro" id="IPR013191">
    <property type="entry name" value="GH98_central"/>
</dbReference>
<feature type="region of interest" description="Disordered" evidence="1">
    <location>
        <begin position="27"/>
        <end position="79"/>
    </location>
</feature>
<dbReference type="Pfam" id="PF16990">
    <property type="entry name" value="CBM_35"/>
    <property type="match status" value="1"/>
</dbReference>
<gene>
    <name evidence="3" type="ORF">GW15_0203870</name>
</gene>
<evidence type="ECO:0000256" key="2">
    <source>
        <dbReference type="SAM" id="SignalP"/>
    </source>
</evidence>
<dbReference type="PROSITE" id="PS51257">
    <property type="entry name" value="PROKAR_LIPOPROTEIN"/>
    <property type="match status" value="1"/>
</dbReference>
<dbReference type="Proteomes" id="UP000028012">
    <property type="component" value="Unassembled WGS sequence"/>
</dbReference>
<comment type="caution">
    <text evidence="3">The sequence shown here is derived from an EMBL/GenBank/DDBJ whole genome shotgun (WGS) entry which is preliminary data.</text>
</comment>
<dbReference type="GO" id="GO:0003824">
    <property type="term" value="F:catalytic activity"/>
    <property type="evidence" value="ECO:0007669"/>
    <property type="project" value="UniProtKB-ARBA"/>
</dbReference>
<dbReference type="EMBL" id="JPHD02000035">
    <property type="protein sequence ID" value="KGE53190.1"/>
    <property type="molecule type" value="Genomic_DNA"/>
</dbReference>
<dbReference type="Pfam" id="PF08306">
    <property type="entry name" value="Glyco_hydro_98M"/>
    <property type="match status" value="1"/>
</dbReference>
<organism evidence="3 4">
    <name type="scientific">Xanthomonas axonopodis pv. vasculorum</name>
    <dbReference type="NCBI Taxonomy" id="325777"/>
    <lineage>
        <taxon>Bacteria</taxon>
        <taxon>Pseudomonadati</taxon>
        <taxon>Pseudomonadota</taxon>
        <taxon>Gammaproteobacteria</taxon>
        <taxon>Lysobacterales</taxon>
        <taxon>Lysobacteraceae</taxon>
        <taxon>Xanthomonas</taxon>
    </lineage>
</organism>
<dbReference type="Gene3D" id="3.20.20.80">
    <property type="entry name" value="Glycosidases"/>
    <property type="match status" value="1"/>
</dbReference>
<dbReference type="STRING" id="325777.GW15_0203870"/>
<evidence type="ECO:0000313" key="3">
    <source>
        <dbReference type="EMBL" id="KGE53190.1"/>
    </source>
</evidence>
<dbReference type="InterPro" id="IPR011071">
    <property type="entry name" value="Lyase_8-like_C"/>
</dbReference>
<dbReference type="AlphaFoldDB" id="A0A098Q1H7"/>
<dbReference type="SUPFAM" id="SSF49785">
    <property type="entry name" value="Galactose-binding domain-like"/>
    <property type="match status" value="1"/>
</dbReference>
<name>A0A098Q1H7_9XANT</name>
<dbReference type="PROSITE" id="PS51175">
    <property type="entry name" value="CBM6"/>
    <property type="match status" value="1"/>
</dbReference>
<reference evidence="3 4" key="1">
    <citation type="submission" date="2014-09" db="EMBL/GenBank/DDBJ databases">
        <title>A draft genome sequence for Xanthomonas axonopodis pv. vasculorum NCPPB 900.</title>
        <authorList>
            <person name="Harrison J."/>
            <person name="Studholme D.J."/>
        </authorList>
    </citation>
    <scope>NUCLEOTIDE SEQUENCE [LARGE SCALE GENOMIC DNA]</scope>
    <source>
        <strain evidence="3 4">NCPPB 900</strain>
    </source>
</reference>